<comment type="caution">
    <text evidence="12">The sequence shown here is derived from an EMBL/GenBank/DDBJ whole genome shotgun (WGS) entry which is preliminary data.</text>
</comment>
<keyword evidence="13" id="KW-1185">Reference proteome</keyword>
<feature type="region of interest" description="Disordered" evidence="10">
    <location>
        <begin position="314"/>
        <end position="334"/>
    </location>
</feature>
<feature type="compositionally biased region" description="Low complexity" evidence="10">
    <location>
        <begin position="204"/>
        <end position="215"/>
    </location>
</feature>
<dbReference type="FunFam" id="3.30.160.60:FF:000125">
    <property type="entry name" value="Putative zinc finger protein 143"/>
    <property type="match status" value="1"/>
</dbReference>
<evidence type="ECO:0000256" key="6">
    <source>
        <dbReference type="ARBA" id="ARBA00023015"/>
    </source>
</evidence>
<dbReference type="Pfam" id="PF00096">
    <property type="entry name" value="zf-C2H2"/>
    <property type="match status" value="2"/>
</dbReference>
<dbReference type="PROSITE" id="PS50157">
    <property type="entry name" value="ZINC_FINGER_C2H2_2"/>
    <property type="match status" value="2"/>
</dbReference>
<evidence type="ECO:0000313" key="12">
    <source>
        <dbReference type="EMBL" id="PPQ80455.1"/>
    </source>
</evidence>
<feature type="compositionally biased region" description="Low complexity" evidence="10">
    <location>
        <begin position="530"/>
        <end position="563"/>
    </location>
</feature>
<dbReference type="GO" id="GO:0008270">
    <property type="term" value="F:zinc ion binding"/>
    <property type="evidence" value="ECO:0007669"/>
    <property type="project" value="UniProtKB-KW"/>
</dbReference>
<comment type="subcellular location">
    <subcellularLocation>
        <location evidence="1">Nucleus</location>
    </subcellularLocation>
</comment>
<evidence type="ECO:0000256" key="10">
    <source>
        <dbReference type="SAM" id="MobiDB-lite"/>
    </source>
</evidence>
<dbReference type="PANTHER" id="PTHR47428:SF1">
    <property type="entry name" value="REGULATORY PROTEIN MIG1-RELATED"/>
    <property type="match status" value="1"/>
</dbReference>
<dbReference type="EMBL" id="NHYE01004950">
    <property type="protein sequence ID" value="PPQ80455.1"/>
    <property type="molecule type" value="Genomic_DNA"/>
</dbReference>
<dbReference type="SMART" id="SM00355">
    <property type="entry name" value="ZnF_C2H2"/>
    <property type="match status" value="2"/>
</dbReference>
<evidence type="ECO:0000256" key="4">
    <source>
        <dbReference type="ARBA" id="ARBA00022771"/>
    </source>
</evidence>
<dbReference type="OrthoDB" id="6365676at2759"/>
<feature type="domain" description="C2H2-type" evidence="11">
    <location>
        <begin position="622"/>
        <end position="652"/>
    </location>
</feature>
<evidence type="ECO:0000256" key="8">
    <source>
        <dbReference type="ARBA" id="ARBA00023242"/>
    </source>
</evidence>
<keyword evidence="3" id="KW-0677">Repeat</keyword>
<evidence type="ECO:0000256" key="5">
    <source>
        <dbReference type="ARBA" id="ARBA00022833"/>
    </source>
</evidence>
<dbReference type="FunFam" id="3.30.160.60:FF:000100">
    <property type="entry name" value="Zinc finger 45-like"/>
    <property type="match status" value="1"/>
</dbReference>
<evidence type="ECO:0000256" key="7">
    <source>
        <dbReference type="ARBA" id="ARBA00023163"/>
    </source>
</evidence>
<dbReference type="GO" id="GO:0000978">
    <property type="term" value="F:RNA polymerase II cis-regulatory region sequence-specific DNA binding"/>
    <property type="evidence" value="ECO:0007669"/>
    <property type="project" value="TreeGrafter"/>
</dbReference>
<evidence type="ECO:0000256" key="1">
    <source>
        <dbReference type="ARBA" id="ARBA00004123"/>
    </source>
</evidence>
<dbReference type="AlphaFoldDB" id="A0A409WPL1"/>
<keyword evidence="6" id="KW-0805">Transcription regulation</keyword>
<dbReference type="InParanoid" id="A0A409WPL1"/>
<dbReference type="GO" id="GO:0005737">
    <property type="term" value="C:cytoplasm"/>
    <property type="evidence" value="ECO:0007669"/>
    <property type="project" value="TreeGrafter"/>
</dbReference>
<feature type="domain" description="C2H2-type" evidence="11">
    <location>
        <begin position="653"/>
        <end position="677"/>
    </location>
</feature>
<dbReference type="GO" id="GO:0000433">
    <property type="term" value="P:carbon catabolite repression of transcription from RNA polymerase II promoter by glucose"/>
    <property type="evidence" value="ECO:0007669"/>
    <property type="project" value="TreeGrafter"/>
</dbReference>
<gene>
    <name evidence="12" type="ORF">CVT26_003893</name>
</gene>
<feature type="compositionally biased region" description="Acidic residues" evidence="10">
    <location>
        <begin position="370"/>
        <end position="383"/>
    </location>
</feature>
<dbReference type="PANTHER" id="PTHR47428">
    <property type="entry name" value="REGULATORY PROTEIN MIG1-RELATED"/>
    <property type="match status" value="1"/>
</dbReference>
<dbReference type="InterPro" id="IPR036236">
    <property type="entry name" value="Znf_C2H2_sf"/>
</dbReference>
<evidence type="ECO:0000313" key="13">
    <source>
        <dbReference type="Proteomes" id="UP000284706"/>
    </source>
</evidence>
<feature type="compositionally biased region" description="Low complexity" evidence="10">
    <location>
        <begin position="353"/>
        <end position="365"/>
    </location>
</feature>
<dbReference type="InterPro" id="IPR051007">
    <property type="entry name" value="creA/MIG_C2H2-ZnF"/>
</dbReference>
<dbReference type="Gene3D" id="3.30.160.60">
    <property type="entry name" value="Classic Zinc Finger"/>
    <property type="match status" value="2"/>
</dbReference>
<feature type="compositionally biased region" description="Basic and acidic residues" evidence="10">
    <location>
        <begin position="384"/>
        <end position="394"/>
    </location>
</feature>
<dbReference type="Proteomes" id="UP000284706">
    <property type="component" value="Unassembled WGS sequence"/>
</dbReference>
<name>A0A409WPL1_9AGAR</name>
<feature type="region of interest" description="Disordered" evidence="10">
    <location>
        <begin position="146"/>
        <end position="215"/>
    </location>
</feature>
<organism evidence="12 13">
    <name type="scientific">Gymnopilus dilepis</name>
    <dbReference type="NCBI Taxonomy" id="231916"/>
    <lineage>
        <taxon>Eukaryota</taxon>
        <taxon>Fungi</taxon>
        <taxon>Dikarya</taxon>
        <taxon>Basidiomycota</taxon>
        <taxon>Agaricomycotina</taxon>
        <taxon>Agaricomycetes</taxon>
        <taxon>Agaricomycetidae</taxon>
        <taxon>Agaricales</taxon>
        <taxon>Agaricineae</taxon>
        <taxon>Hymenogastraceae</taxon>
        <taxon>Gymnopilus</taxon>
    </lineage>
</organism>
<feature type="compositionally biased region" description="Low complexity" evidence="10">
    <location>
        <begin position="153"/>
        <end position="174"/>
    </location>
</feature>
<feature type="compositionally biased region" description="Acidic residues" evidence="10">
    <location>
        <begin position="395"/>
        <end position="421"/>
    </location>
</feature>
<accession>A0A409WPL1</accession>
<dbReference type="InterPro" id="IPR013087">
    <property type="entry name" value="Znf_C2H2_type"/>
</dbReference>
<dbReference type="SUPFAM" id="SSF57667">
    <property type="entry name" value="beta-beta-alpha zinc fingers"/>
    <property type="match status" value="1"/>
</dbReference>
<keyword evidence="5" id="KW-0862">Zinc</keyword>
<feature type="region of interest" description="Disordered" evidence="10">
    <location>
        <begin position="687"/>
        <end position="707"/>
    </location>
</feature>
<dbReference type="GO" id="GO:0005634">
    <property type="term" value="C:nucleus"/>
    <property type="evidence" value="ECO:0007669"/>
    <property type="project" value="UniProtKB-SubCell"/>
</dbReference>
<feature type="region of interest" description="Disordered" evidence="10">
    <location>
        <begin position="346"/>
        <end position="615"/>
    </location>
</feature>
<reference evidence="12 13" key="1">
    <citation type="journal article" date="2018" name="Evol. Lett.">
        <title>Horizontal gene cluster transfer increased hallucinogenic mushroom diversity.</title>
        <authorList>
            <person name="Reynolds H.T."/>
            <person name="Vijayakumar V."/>
            <person name="Gluck-Thaler E."/>
            <person name="Korotkin H.B."/>
            <person name="Matheny P.B."/>
            <person name="Slot J.C."/>
        </authorList>
    </citation>
    <scope>NUCLEOTIDE SEQUENCE [LARGE SCALE GENOMIC DNA]</scope>
    <source>
        <strain evidence="12 13">SRW20</strain>
    </source>
</reference>
<feature type="compositionally biased region" description="Acidic residues" evidence="10">
    <location>
        <begin position="314"/>
        <end position="331"/>
    </location>
</feature>
<protein>
    <recommendedName>
        <fullName evidence="11">C2H2-type domain-containing protein</fullName>
    </recommendedName>
</protein>
<keyword evidence="4 9" id="KW-0863">Zinc-finger</keyword>
<sequence length="707" mass="77664">MSSPAFFPTDHPALPDPYDELVYPLFAYPDYTEPIWDPKKHVHAHVYQIPRSQNVYAYHDVKLMQQQAGVFTLDEDWQQQQQQPVHFNAQGHLAAYPPASSEPPRIKQEDLSAFSAMPAYSDYQRPPYEPLQHDPNHYAILPQSAPAYYSSFPPQGTPAQPQQQQHHHLGQQQPPQQPHHPQHDARSFPPFTSGGGTVHPAELSPSTDSCSSVSPLSPYPDVSAGVVGAGCDPRFVCQPQQQQQVELKNSLAWRDDRRGSLASIHSEMSVHSVHSHGMVEIEMGMDGMEGLGAVNMAGVVAGGMPMEINEAVGGEEDAAGEEDAEGDEDWEQPQPQVAQQFEMQYEEHQARPVAVEEAQHQQHQQLHSDGEDEVTTESESVEAEGERDMDHDIDAEPEYDSDLNESESESEEDDDDPDDPEFVPRSRRRRAPALRRQSTYPAPSAGSGGGNESSSAPYHTFASYSSMMGSGEGRTLRPRSSSARYTPYPGSYPETSFYADEQDFDNQDAQSSNGSAADGSNGYPDRKRATSTSSVASSSTHLSGSGSGSGSPSSGITTTTTSTARRRLRPSNTLPIPIPVPNLTKKSRGRRVPTMSSLEDLRSAASGAGKKRQTAGKTARMYLCDVEGCGKCFARGEHLKRHVRSIHTYEKPHKCLYPGCGKDFSRHDNLGQHMRVHKDYVQEGVTVAGSTRRSTSTSSRRKAPTQN</sequence>
<dbReference type="STRING" id="231916.A0A409WPL1"/>
<evidence type="ECO:0000259" key="11">
    <source>
        <dbReference type="PROSITE" id="PS50157"/>
    </source>
</evidence>
<proteinExistence type="predicted"/>
<dbReference type="GO" id="GO:0000981">
    <property type="term" value="F:DNA-binding transcription factor activity, RNA polymerase II-specific"/>
    <property type="evidence" value="ECO:0007669"/>
    <property type="project" value="UniProtKB-ARBA"/>
</dbReference>
<dbReference type="PROSITE" id="PS00028">
    <property type="entry name" value="ZINC_FINGER_C2H2_1"/>
    <property type="match status" value="2"/>
</dbReference>
<feature type="compositionally biased region" description="Low complexity" evidence="10">
    <location>
        <begin position="507"/>
        <end position="522"/>
    </location>
</feature>
<keyword evidence="7" id="KW-0804">Transcription</keyword>
<evidence type="ECO:0000256" key="3">
    <source>
        <dbReference type="ARBA" id="ARBA00022737"/>
    </source>
</evidence>
<keyword evidence="8" id="KW-0539">Nucleus</keyword>
<evidence type="ECO:0000256" key="9">
    <source>
        <dbReference type="PROSITE-ProRule" id="PRU00042"/>
    </source>
</evidence>
<evidence type="ECO:0000256" key="2">
    <source>
        <dbReference type="ARBA" id="ARBA00022723"/>
    </source>
</evidence>
<keyword evidence="2" id="KW-0479">Metal-binding</keyword>